<dbReference type="EC" id="2.8.2.-" evidence="3"/>
<proteinExistence type="inferred from homology"/>
<evidence type="ECO:0000256" key="3">
    <source>
        <dbReference type="RuleBase" id="RU361155"/>
    </source>
</evidence>
<feature type="domain" description="Sulfotransferase" evidence="4">
    <location>
        <begin position="73"/>
        <end position="94"/>
    </location>
</feature>
<dbReference type="Gene3D" id="3.40.50.300">
    <property type="entry name" value="P-loop containing nucleotide triphosphate hydrolases"/>
    <property type="match status" value="1"/>
</dbReference>
<reference evidence="5" key="1">
    <citation type="submission" date="2023-05" db="EMBL/GenBank/DDBJ databases">
        <title>Genome and transcriptome analyses reveal genes involved in the formation of fine ridges on petal epidermal cells in Hibiscus trionum.</title>
        <authorList>
            <person name="Koshimizu S."/>
            <person name="Masuda S."/>
            <person name="Ishii T."/>
            <person name="Shirasu K."/>
            <person name="Hoshino A."/>
            <person name="Arita M."/>
        </authorList>
    </citation>
    <scope>NUCLEOTIDE SEQUENCE</scope>
    <source>
        <strain evidence="5">Hamamatsu line</strain>
    </source>
</reference>
<dbReference type="EMBL" id="BSYR01000038">
    <property type="protein sequence ID" value="GMJ03823.1"/>
    <property type="molecule type" value="Genomic_DNA"/>
</dbReference>
<dbReference type="Proteomes" id="UP001165190">
    <property type="component" value="Unassembled WGS sequence"/>
</dbReference>
<evidence type="ECO:0000313" key="5">
    <source>
        <dbReference type="EMBL" id="GMJ03823.1"/>
    </source>
</evidence>
<evidence type="ECO:0000256" key="1">
    <source>
        <dbReference type="ARBA" id="ARBA00005771"/>
    </source>
</evidence>
<keyword evidence="2 3" id="KW-0808">Transferase</keyword>
<evidence type="ECO:0000256" key="2">
    <source>
        <dbReference type="ARBA" id="ARBA00022679"/>
    </source>
</evidence>
<dbReference type="AlphaFoldDB" id="A0A9W7IZQ5"/>
<keyword evidence="6" id="KW-1185">Reference proteome</keyword>
<dbReference type="GO" id="GO:0008146">
    <property type="term" value="F:sulfotransferase activity"/>
    <property type="evidence" value="ECO:0007669"/>
    <property type="project" value="InterPro"/>
</dbReference>
<dbReference type="InterPro" id="IPR000863">
    <property type="entry name" value="Sulfotransferase_dom"/>
</dbReference>
<organism evidence="5 6">
    <name type="scientific">Hibiscus trionum</name>
    <name type="common">Flower of an hour</name>
    <dbReference type="NCBI Taxonomy" id="183268"/>
    <lineage>
        <taxon>Eukaryota</taxon>
        <taxon>Viridiplantae</taxon>
        <taxon>Streptophyta</taxon>
        <taxon>Embryophyta</taxon>
        <taxon>Tracheophyta</taxon>
        <taxon>Spermatophyta</taxon>
        <taxon>Magnoliopsida</taxon>
        <taxon>eudicotyledons</taxon>
        <taxon>Gunneridae</taxon>
        <taxon>Pentapetalae</taxon>
        <taxon>rosids</taxon>
        <taxon>malvids</taxon>
        <taxon>Malvales</taxon>
        <taxon>Malvaceae</taxon>
        <taxon>Malvoideae</taxon>
        <taxon>Hibiscus</taxon>
    </lineage>
</organism>
<dbReference type="PANTHER" id="PTHR11783">
    <property type="entry name" value="SULFOTRANSFERASE SULT"/>
    <property type="match status" value="1"/>
</dbReference>
<gene>
    <name evidence="5" type="ORF">HRI_004051500</name>
</gene>
<comment type="caution">
    <text evidence="5">The sequence shown here is derived from an EMBL/GenBank/DDBJ whole genome shotgun (WGS) entry which is preliminary data.</text>
</comment>
<accession>A0A9W7IZQ5</accession>
<dbReference type="Pfam" id="PF00685">
    <property type="entry name" value="Sulfotransfer_1"/>
    <property type="match status" value="1"/>
</dbReference>
<dbReference type="SUPFAM" id="SSF52540">
    <property type="entry name" value="P-loop containing nucleoside triphosphate hydrolases"/>
    <property type="match status" value="1"/>
</dbReference>
<name>A0A9W7IZQ5_HIBTR</name>
<evidence type="ECO:0000313" key="6">
    <source>
        <dbReference type="Proteomes" id="UP001165190"/>
    </source>
</evidence>
<dbReference type="OrthoDB" id="205623at2759"/>
<sequence length="104" mass="11483">MDTSGTSKINLGSPTQDVDKSLDDELQHLLQTLPKEEGRISPSGSVYLYQGFWCSARGLRSVISFPRHFQAFDSDVMVATFPKCGTTWLKALTFYTCTAPVCKG</sequence>
<protein>
    <recommendedName>
        <fullName evidence="3">Sulfotransferase</fullName>
        <ecNumber evidence="3">2.8.2.-</ecNumber>
    </recommendedName>
</protein>
<comment type="similarity">
    <text evidence="1 3">Belongs to the sulfotransferase 1 family.</text>
</comment>
<dbReference type="InterPro" id="IPR027417">
    <property type="entry name" value="P-loop_NTPase"/>
</dbReference>
<evidence type="ECO:0000259" key="4">
    <source>
        <dbReference type="Pfam" id="PF00685"/>
    </source>
</evidence>